<dbReference type="EnsemblPlants" id="PGSC0003DMT400008997">
    <property type="protein sequence ID" value="PGSC0003DMT400008997"/>
    <property type="gene ID" value="PGSC0003DMG400003503"/>
</dbReference>
<name>M0ZVF0_SOLTU</name>
<dbReference type="AlphaFoldDB" id="M0ZVF0"/>
<reference evidence="3" key="1">
    <citation type="journal article" date="2011" name="Nature">
        <title>Genome sequence and analysis of the tuber crop potato.</title>
        <authorList>
            <consortium name="The Potato Genome Sequencing Consortium"/>
        </authorList>
    </citation>
    <scope>NUCLEOTIDE SEQUENCE [LARGE SCALE GENOMIC DNA]</scope>
    <source>
        <strain evidence="3">cv. DM1-3 516 R44</strain>
    </source>
</reference>
<dbReference type="STRING" id="4113.M0ZVF0"/>
<dbReference type="PANTHER" id="PTHR43213">
    <property type="entry name" value="BIFUNCTIONAL DTTP/UTP PYROPHOSPHATASE/METHYLTRANSFERASE PROTEIN-RELATED"/>
    <property type="match status" value="1"/>
</dbReference>
<dbReference type="Gene3D" id="3.90.950.10">
    <property type="match status" value="1"/>
</dbReference>
<dbReference type="PANTHER" id="PTHR43213:SF4">
    <property type="entry name" value="7-METHYL-GTP PYROPHOSPHATASE"/>
    <property type="match status" value="1"/>
</dbReference>
<dbReference type="Proteomes" id="UP000011115">
    <property type="component" value="Unassembled WGS sequence"/>
</dbReference>
<dbReference type="SUPFAM" id="SSF52972">
    <property type="entry name" value="ITPase-like"/>
    <property type="match status" value="1"/>
</dbReference>
<dbReference type="HOGENOM" id="CLU_1734694_0_0_1"/>
<dbReference type="ExpressionAtlas" id="M0ZVF0">
    <property type="expression patterns" value="baseline"/>
</dbReference>
<proteinExistence type="predicted"/>
<keyword evidence="3" id="KW-1185">Reference proteome</keyword>
<organism evidence="2 3">
    <name type="scientific">Solanum tuberosum</name>
    <name type="common">Potato</name>
    <dbReference type="NCBI Taxonomy" id="4113"/>
    <lineage>
        <taxon>Eukaryota</taxon>
        <taxon>Viridiplantae</taxon>
        <taxon>Streptophyta</taxon>
        <taxon>Embryophyta</taxon>
        <taxon>Tracheophyta</taxon>
        <taxon>Spermatophyta</taxon>
        <taxon>Magnoliopsida</taxon>
        <taxon>eudicotyledons</taxon>
        <taxon>Gunneridae</taxon>
        <taxon>Pentapetalae</taxon>
        <taxon>asterids</taxon>
        <taxon>lamiids</taxon>
        <taxon>Solanales</taxon>
        <taxon>Solanaceae</taxon>
        <taxon>Solanoideae</taxon>
        <taxon>Solaneae</taxon>
        <taxon>Solanum</taxon>
    </lineage>
</organism>
<protein>
    <submittedName>
        <fullName evidence="2">Maf protein</fullName>
    </submittedName>
</protein>
<reference evidence="2" key="2">
    <citation type="submission" date="2015-06" db="UniProtKB">
        <authorList>
            <consortium name="EnsemblPlants"/>
        </authorList>
    </citation>
    <scope>IDENTIFICATION</scope>
    <source>
        <strain evidence="2">DM1-3 516 R44</strain>
    </source>
</reference>
<dbReference type="InterPro" id="IPR029001">
    <property type="entry name" value="ITPase-like_fam"/>
</dbReference>
<dbReference type="GO" id="GO:0047429">
    <property type="term" value="F:nucleoside triphosphate diphosphatase activity"/>
    <property type="evidence" value="ECO:0000318"/>
    <property type="project" value="GO_Central"/>
</dbReference>
<dbReference type="eggNOG" id="KOG1509">
    <property type="taxonomic scope" value="Eukaryota"/>
</dbReference>
<evidence type="ECO:0000256" key="1">
    <source>
        <dbReference type="ARBA" id="ARBA00022801"/>
    </source>
</evidence>
<evidence type="ECO:0000313" key="2">
    <source>
        <dbReference type="EnsemblPlants" id="PGSC0003DMT400008997"/>
    </source>
</evidence>
<evidence type="ECO:0000313" key="3">
    <source>
        <dbReference type="Proteomes" id="UP000011115"/>
    </source>
</evidence>
<dbReference type="Gramene" id="PGSC0003DMT400008997">
    <property type="protein sequence ID" value="PGSC0003DMT400008997"/>
    <property type="gene ID" value="PGSC0003DMG400003503"/>
</dbReference>
<dbReference type="InParanoid" id="M0ZVF0"/>
<accession>M0ZVF0</accession>
<sequence>MARRKILADMGYEFTVMGADIDEKRIRKDNAEELVVALAEAKADAIMSRLKTTDHLEENTHSTLLITADTIFLAISYLHLLVSRWLCTMELLEKSHQVRKKRVSSSKVCLYLRSAVPSSISAKQVILFLFYQYYCSCYYELQVILVVKPRL</sequence>
<dbReference type="InterPro" id="IPR003697">
    <property type="entry name" value="Maf-like"/>
</dbReference>
<dbReference type="PaxDb" id="4113-PGSC0003DMT400008997"/>
<dbReference type="Pfam" id="PF02545">
    <property type="entry name" value="Maf"/>
    <property type="match status" value="1"/>
</dbReference>
<keyword evidence="1" id="KW-0378">Hydrolase</keyword>